<dbReference type="AlphaFoldDB" id="A0A1E7Q569"/>
<evidence type="ECO:0000313" key="3">
    <source>
        <dbReference type="Proteomes" id="UP000242258"/>
    </source>
</evidence>
<keyword evidence="3" id="KW-1185">Reference proteome</keyword>
<proteinExistence type="predicted"/>
<evidence type="ECO:0000313" key="2">
    <source>
        <dbReference type="EMBL" id="OEY69297.1"/>
    </source>
</evidence>
<accession>A0A1E7Q569</accession>
<name>A0A1E7Q569_9GAMM</name>
<dbReference type="STRING" id="1628148.BI198_06735"/>
<feature type="signal peptide" evidence="1">
    <location>
        <begin position="1"/>
        <end position="20"/>
    </location>
</feature>
<sequence>MSVLRYCILLLLFTTTSVMAQFELDGSGSVLLTNGRTEHFDFGFSYFRQDGDYRFIVGRQSITVPSVPQKYSLVLILQNNEFVWVPDFINEPLDGFEFSLQQHNIKLYKDEKSQARGKYILLVNDERFQFSTGPGQINFYFTEQGIKEIRVEGMYKPRR</sequence>
<protein>
    <submittedName>
        <fullName evidence="2">Uncharacterized protein</fullName>
    </submittedName>
</protein>
<dbReference type="Proteomes" id="UP000242258">
    <property type="component" value="Unassembled WGS sequence"/>
</dbReference>
<organism evidence="2 3">
    <name type="scientific">Rheinheimera salexigens</name>
    <dbReference type="NCBI Taxonomy" id="1628148"/>
    <lineage>
        <taxon>Bacteria</taxon>
        <taxon>Pseudomonadati</taxon>
        <taxon>Pseudomonadota</taxon>
        <taxon>Gammaproteobacteria</taxon>
        <taxon>Chromatiales</taxon>
        <taxon>Chromatiaceae</taxon>
        <taxon>Rheinheimera</taxon>
    </lineage>
</organism>
<gene>
    <name evidence="2" type="ORF">BI198_06735</name>
</gene>
<reference evidence="3" key="1">
    <citation type="submission" date="2016-09" db="EMBL/GenBank/DDBJ databases">
        <authorList>
            <person name="Wan X."/>
            <person name="Hou S."/>
        </authorList>
    </citation>
    <scope>NUCLEOTIDE SEQUENCE [LARGE SCALE GENOMIC DNA]</scope>
    <source>
        <strain evidence="3">KH87</strain>
    </source>
</reference>
<dbReference type="EMBL" id="MKEK01000001">
    <property type="protein sequence ID" value="OEY69297.1"/>
    <property type="molecule type" value="Genomic_DNA"/>
</dbReference>
<dbReference type="RefSeq" id="WP_070048863.1">
    <property type="nucleotide sequence ID" value="NZ_CBCSDO010000006.1"/>
</dbReference>
<comment type="caution">
    <text evidence="2">The sequence shown here is derived from an EMBL/GenBank/DDBJ whole genome shotgun (WGS) entry which is preliminary data.</text>
</comment>
<feature type="chain" id="PRO_5009200370" evidence="1">
    <location>
        <begin position="21"/>
        <end position="159"/>
    </location>
</feature>
<evidence type="ECO:0000256" key="1">
    <source>
        <dbReference type="SAM" id="SignalP"/>
    </source>
</evidence>
<keyword evidence="1" id="KW-0732">Signal</keyword>